<feature type="transmembrane region" description="Helical" evidence="11">
    <location>
        <begin position="61"/>
        <end position="82"/>
    </location>
</feature>
<dbReference type="GO" id="GO:0005886">
    <property type="term" value="C:plasma membrane"/>
    <property type="evidence" value="ECO:0007669"/>
    <property type="project" value="UniProtKB-SubCell"/>
</dbReference>
<comment type="similarity">
    <text evidence="11">Belongs to the binding-protein-dependent transport system permease family.</text>
</comment>
<keyword evidence="6" id="KW-0997">Cell inner membrane</keyword>
<feature type="transmembrane region" description="Helical" evidence="11">
    <location>
        <begin position="94"/>
        <end position="117"/>
    </location>
</feature>
<feature type="transmembrane region" description="Helical" evidence="11">
    <location>
        <begin position="202"/>
        <end position="223"/>
    </location>
</feature>
<feature type="transmembrane region" description="Helical" evidence="11">
    <location>
        <begin position="508"/>
        <end position="529"/>
    </location>
</feature>
<evidence type="ECO:0000256" key="7">
    <source>
        <dbReference type="ARBA" id="ARBA00022692"/>
    </source>
</evidence>
<dbReference type="PANTHER" id="PTHR30183:SF9">
    <property type="entry name" value="THIAMINE TRANSPORT SYSTEM PERMEASE PROTEIN THIP"/>
    <property type="match status" value="1"/>
</dbReference>
<reference evidence="14" key="1">
    <citation type="submission" date="2016-12" db="EMBL/GenBank/DDBJ databases">
        <authorList>
            <person name="Rodrigo-Torres L."/>
            <person name="Arahal R.D."/>
            <person name="Lucena T."/>
        </authorList>
    </citation>
    <scope>NUCLEOTIDE SEQUENCE [LARGE SCALE GENOMIC DNA]</scope>
</reference>
<keyword evidence="4 11" id="KW-0813">Transport</keyword>
<dbReference type="Pfam" id="PF00528">
    <property type="entry name" value="BPD_transp_1"/>
    <property type="match status" value="2"/>
</dbReference>
<feature type="transmembrane region" description="Helical" evidence="11">
    <location>
        <begin position="243"/>
        <end position="264"/>
    </location>
</feature>
<evidence type="ECO:0000256" key="9">
    <source>
        <dbReference type="ARBA" id="ARBA00022989"/>
    </source>
</evidence>
<keyword evidence="7 11" id="KW-0812">Transmembrane</keyword>
<evidence type="ECO:0000313" key="13">
    <source>
        <dbReference type="EMBL" id="SHO54859.1"/>
    </source>
</evidence>
<comment type="subcellular location">
    <subcellularLocation>
        <location evidence="1">Cell inner membrane</location>
        <topology evidence="1">Multi-pass membrane protein</topology>
    </subcellularLocation>
    <subcellularLocation>
        <location evidence="11">Cell membrane</location>
        <topology evidence="11">Multi-pass membrane protein</topology>
    </subcellularLocation>
</comment>
<protein>
    <recommendedName>
        <fullName evidence="3">Thiamine transport system permease protein ThiP</fullName>
    </recommendedName>
</protein>
<dbReference type="AlphaFoldDB" id="A0A1M7YQI3"/>
<feature type="transmembrane region" description="Helical" evidence="11">
    <location>
        <begin position="338"/>
        <end position="358"/>
    </location>
</feature>
<evidence type="ECO:0000256" key="8">
    <source>
        <dbReference type="ARBA" id="ARBA00022737"/>
    </source>
</evidence>
<feature type="transmembrane region" description="Helical" evidence="11">
    <location>
        <begin position="379"/>
        <end position="398"/>
    </location>
</feature>
<evidence type="ECO:0000256" key="4">
    <source>
        <dbReference type="ARBA" id="ARBA00022448"/>
    </source>
</evidence>
<name>A0A1M7YQI3_9VIBR</name>
<evidence type="ECO:0000256" key="5">
    <source>
        <dbReference type="ARBA" id="ARBA00022475"/>
    </source>
</evidence>
<evidence type="ECO:0000256" key="2">
    <source>
        <dbReference type="ARBA" id="ARBA00011650"/>
    </source>
</evidence>
<dbReference type="EMBL" id="FRFG01000008">
    <property type="protein sequence ID" value="SHO54859.1"/>
    <property type="molecule type" value="Genomic_DNA"/>
</dbReference>
<keyword evidence="5" id="KW-1003">Cell membrane</keyword>
<dbReference type="Gene3D" id="1.10.3720.10">
    <property type="entry name" value="MetI-like"/>
    <property type="match status" value="2"/>
</dbReference>
<feature type="transmembrane region" description="Helical" evidence="11">
    <location>
        <begin position="466"/>
        <end position="488"/>
    </location>
</feature>
<keyword evidence="9 11" id="KW-1133">Transmembrane helix</keyword>
<evidence type="ECO:0000256" key="6">
    <source>
        <dbReference type="ARBA" id="ARBA00022519"/>
    </source>
</evidence>
<dbReference type="CDD" id="cd06261">
    <property type="entry name" value="TM_PBP2"/>
    <property type="match status" value="2"/>
</dbReference>
<dbReference type="Proteomes" id="UP000184600">
    <property type="component" value="Unassembled WGS sequence"/>
</dbReference>
<accession>A0A1M7YQI3</accession>
<feature type="transmembrane region" description="Helical" evidence="11">
    <location>
        <begin position="137"/>
        <end position="157"/>
    </location>
</feature>
<dbReference type="SUPFAM" id="SSF161098">
    <property type="entry name" value="MetI-like"/>
    <property type="match status" value="2"/>
</dbReference>
<dbReference type="PANTHER" id="PTHR30183">
    <property type="entry name" value="MOLYBDENUM TRANSPORT SYSTEM PERMEASE PROTEIN MODB"/>
    <property type="match status" value="1"/>
</dbReference>
<keyword evidence="10 11" id="KW-0472">Membrane</keyword>
<gene>
    <name evidence="13" type="primary">cysW_1</name>
    <name evidence="13" type="ORF">VQ7734_00577</name>
</gene>
<feature type="transmembrane region" description="Helical" evidence="11">
    <location>
        <begin position="404"/>
        <end position="425"/>
    </location>
</feature>
<dbReference type="RefSeq" id="WP_370738722.1">
    <property type="nucleotide sequence ID" value="NZ_AP024897.1"/>
</dbReference>
<evidence type="ECO:0000256" key="1">
    <source>
        <dbReference type="ARBA" id="ARBA00004429"/>
    </source>
</evidence>
<dbReference type="InterPro" id="IPR035906">
    <property type="entry name" value="MetI-like_sf"/>
</dbReference>
<dbReference type="GO" id="GO:0022857">
    <property type="term" value="F:transmembrane transporter activity"/>
    <property type="evidence" value="ECO:0007669"/>
    <property type="project" value="InterPro"/>
</dbReference>
<feature type="domain" description="ABC transmembrane type-1" evidence="12">
    <location>
        <begin position="335"/>
        <end position="527"/>
    </location>
</feature>
<comment type="subunit">
    <text evidence="2">The complex is composed of two ATP-binding proteins (ThiQ), two transmembrane proteins (ThiP) and a solute-binding protein (ThiB).</text>
</comment>
<evidence type="ECO:0000313" key="14">
    <source>
        <dbReference type="Proteomes" id="UP000184600"/>
    </source>
</evidence>
<feature type="transmembrane region" description="Helical" evidence="11">
    <location>
        <begin position="20"/>
        <end position="41"/>
    </location>
</feature>
<keyword evidence="14" id="KW-1185">Reference proteome</keyword>
<dbReference type="NCBIfam" id="TIGR01253">
    <property type="entry name" value="thiP"/>
    <property type="match status" value="1"/>
</dbReference>
<dbReference type="InterPro" id="IPR005947">
    <property type="entry name" value="ThiP_ABC_transpt"/>
</dbReference>
<dbReference type="InterPro" id="IPR000515">
    <property type="entry name" value="MetI-like"/>
</dbReference>
<dbReference type="STRING" id="1117707.VQ7734_00577"/>
<sequence>MAQGADVQLMNLVPIPRSGIGVVFIVMIFVISAFGALIFHASDLAFSEVLQDDYYLHMTWFSFYQAGLSTLLSVIPALPVAVALNRRQFPGRQLLLKLFSVTLVMPVLVGVFGLLAIYGHSGLAAKIYQFSGLEFSFSVYGLNGILLAHVFFNLPYASRLFLHVLDMIPPQHDQLALHLGMGAWSRFRLIEWPRLRQQLPHIAGLVFMLCFTSFATVMALGGGPQATTIELGIYQAIKFDFDLQSGAVLAIWQVLLCSTLSYGVQRMSRTIPVRTSGSFSREFVFRDSLSSRLWDWSWITLCLLLVLPPLVMVCLSGLNAHLSGVLFSLSFWSAVKDSVCVAFIAAGLSVIAGICVLMSSRAWRLRGSLRSADLLETSGMMILVTPGIVLSTGLFLLLRTFTDAFHFAFGVVVLVNAMMALPYVIKTLHQPMWTMARQYNLLCASLGMNGWRRFLIVEWRAIRKPVVHAFVISFLVSMGDLSAIALFGSQDFKTLPLYLYQLMGSYQMEAAAVVALFLLLMSVGCFWGAEKLFRTGGKSIVKA</sequence>
<feature type="domain" description="ABC transmembrane type-1" evidence="12">
    <location>
        <begin position="59"/>
        <end position="261"/>
    </location>
</feature>
<organism evidence="13 14">
    <name type="scientific">Vibrio quintilis</name>
    <dbReference type="NCBI Taxonomy" id="1117707"/>
    <lineage>
        <taxon>Bacteria</taxon>
        <taxon>Pseudomonadati</taxon>
        <taxon>Pseudomonadota</taxon>
        <taxon>Gammaproteobacteria</taxon>
        <taxon>Vibrionales</taxon>
        <taxon>Vibrionaceae</taxon>
        <taxon>Vibrio</taxon>
    </lineage>
</organism>
<evidence type="ECO:0000259" key="12">
    <source>
        <dbReference type="PROSITE" id="PS50928"/>
    </source>
</evidence>
<dbReference type="PROSITE" id="PS50928">
    <property type="entry name" value="ABC_TM1"/>
    <property type="match status" value="2"/>
</dbReference>
<evidence type="ECO:0000256" key="11">
    <source>
        <dbReference type="RuleBase" id="RU363032"/>
    </source>
</evidence>
<proteinExistence type="inferred from homology"/>
<keyword evidence="8" id="KW-0677">Repeat</keyword>
<evidence type="ECO:0000256" key="3">
    <source>
        <dbReference type="ARBA" id="ARBA00016947"/>
    </source>
</evidence>
<feature type="transmembrane region" description="Helical" evidence="11">
    <location>
        <begin position="296"/>
        <end position="318"/>
    </location>
</feature>
<evidence type="ECO:0000256" key="10">
    <source>
        <dbReference type="ARBA" id="ARBA00023136"/>
    </source>
</evidence>
<dbReference type="GO" id="GO:0015888">
    <property type="term" value="P:thiamine transport"/>
    <property type="evidence" value="ECO:0007669"/>
    <property type="project" value="InterPro"/>
</dbReference>